<keyword evidence="5 14" id="KW-0028">Amino-acid biosynthesis</keyword>
<evidence type="ECO:0000256" key="4">
    <source>
        <dbReference type="ARBA" id="ARBA00010122"/>
    </source>
</evidence>
<evidence type="ECO:0000256" key="8">
    <source>
        <dbReference type="ARBA" id="ARBA00022777"/>
    </source>
</evidence>
<dbReference type="InterPro" id="IPR005260">
    <property type="entry name" value="Asp_kin_monofn"/>
</dbReference>
<proteinExistence type="inferred from homology"/>
<dbReference type="NCBIfam" id="NF005155">
    <property type="entry name" value="PRK06635.1-4"/>
    <property type="match status" value="1"/>
</dbReference>
<organism evidence="16 17">
    <name type="scientific">Pandoraea captiosa</name>
    <dbReference type="NCBI Taxonomy" id="2508302"/>
    <lineage>
        <taxon>Bacteria</taxon>
        <taxon>Pseudomonadati</taxon>
        <taxon>Pseudomonadota</taxon>
        <taxon>Betaproteobacteria</taxon>
        <taxon>Burkholderiales</taxon>
        <taxon>Burkholderiaceae</taxon>
        <taxon>Pandoraea</taxon>
    </lineage>
</organism>
<dbReference type="PANTHER" id="PTHR21499">
    <property type="entry name" value="ASPARTATE KINASE"/>
    <property type="match status" value="1"/>
</dbReference>
<evidence type="ECO:0000259" key="15">
    <source>
        <dbReference type="PROSITE" id="PS51671"/>
    </source>
</evidence>
<dbReference type="OrthoDB" id="9799110at2"/>
<feature type="binding site" evidence="12">
    <location>
        <position position="47"/>
    </location>
    <ligand>
        <name>substrate</name>
    </ligand>
</feature>
<dbReference type="Pfam" id="PF01842">
    <property type="entry name" value="ACT"/>
    <property type="match status" value="1"/>
</dbReference>
<dbReference type="FunFam" id="3.40.1160.10:FF:000002">
    <property type="entry name" value="Aspartokinase"/>
    <property type="match status" value="1"/>
</dbReference>
<keyword evidence="8 13" id="KW-0418">Kinase</keyword>
<dbReference type="GO" id="GO:0004072">
    <property type="term" value="F:aspartate kinase activity"/>
    <property type="evidence" value="ECO:0007669"/>
    <property type="project" value="UniProtKB-EC"/>
</dbReference>
<feature type="binding site" evidence="12">
    <location>
        <position position="74"/>
    </location>
    <ligand>
        <name>substrate</name>
    </ligand>
</feature>
<dbReference type="Pfam" id="PF00696">
    <property type="entry name" value="AA_kinase"/>
    <property type="match status" value="1"/>
</dbReference>
<evidence type="ECO:0000256" key="10">
    <source>
        <dbReference type="ARBA" id="ARBA00023154"/>
    </source>
</evidence>
<dbReference type="CDD" id="cd04913">
    <property type="entry name" value="ACT_AKii-LysC-BS-like_1"/>
    <property type="match status" value="1"/>
</dbReference>
<keyword evidence="6 13" id="KW-0808">Transferase</keyword>
<dbReference type="GO" id="GO:0009090">
    <property type="term" value="P:homoserine biosynthetic process"/>
    <property type="evidence" value="ECO:0007669"/>
    <property type="project" value="TreeGrafter"/>
</dbReference>
<feature type="domain" description="ACT" evidence="15">
    <location>
        <begin position="355"/>
        <end position="416"/>
    </location>
</feature>
<dbReference type="SUPFAM" id="SSF53633">
    <property type="entry name" value="Carbamate kinase-like"/>
    <property type="match status" value="1"/>
</dbReference>
<keyword evidence="17" id="KW-1185">Reference proteome</keyword>
<dbReference type="InterPro" id="IPR018042">
    <property type="entry name" value="Aspartate_kinase_CS"/>
</dbReference>
<evidence type="ECO:0000256" key="12">
    <source>
        <dbReference type="PIRSR" id="PIRSR000726-1"/>
    </source>
</evidence>
<dbReference type="InterPro" id="IPR045865">
    <property type="entry name" value="ACT-like_dom_sf"/>
</dbReference>
<evidence type="ECO:0000256" key="3">
    <source>
        <dbReference type="ARBA" id="ARBA00005139"/>
    </source>
</evidence>
<feature type="binding site" evidence="12">
    <location>
        <begin position="7"/>
        <end position="10"/>
    </location>
    <ligand>
        <name>ATP</name>
        <dbReference type="ChEBI" id="CHEBI:30616"/>
    </ligand>
</feature>
<evidence type="ECO:0000256" key="11">
    <source>
        <dbReference type="ARBA" id="ARBA00047872"/>
    </source>
</evidence>
<comment type="similarity">
    <text evidence="4 13">Belongs to the aspartokinase family.</text>
</comment>
<keyword evidence="9 12" id="KW-0067">ATP-binding</keyword>
<reference evidence="16 17" key="1">
    <citation type="submission" date="2019-08" db="EMBL/GenBank/DDBJ databases">
        <authorList>
            <person name="Peeters C."/>
        </authorList>
    </citation>
    <scope>NUCLEOTIDE SEQUENCE [LARGE SCALE GENOMIC DNA]</scope>
    <source>
        <strain evidence="16 17">LMG 31118</strain>
    </source>
</reference>
<evidence type="ECO:0000256" key="7">
    <source>
        <dbReference type="ARBA" id="ARBA00022741"/>
    </source>
</evidence>
<dbReference type="UniPathway" id="UPA00034">
    <property type="reaction ID" value="UER00015"/>
</dbReference>
<dbReference type="InterPro" id="IPR036393">
    <property type="entry name" value="AceGlu_kinase-like_sf"/>
</dbReference>
<gene>
    <name evidence="16" type="ORF">PCA31118_02940</name>
</gene>
<dbReference type="UniPathway" id="UPA00051">
    <property type="reaction ID" value="UER00462"/>
</dbReference>
<name>A0A5E5A4I0_9BURK</name>
<comment type="catalytic activity">
    <reaction evidence="11 13">
        <text>L-aspartate + ATP = 4-phospho-L-aspartate + ADP</text>
        <dbReference type="Rhea" id="RHEA:23776"/>
        <dbReference type="ChEBI" id="CHEBI:29991"/>
        <dbReference type="ChEBI" id="CHEBI:30616"/>
        <dbReference type="ChEBI" id="CHEBI:57535"/>
        <dbReference type="ChEBI" id="CHEBI:456216"/>
        <dbReference type="EC" id="2.7.2.4"/>
    </reaction>
</comment>
<accession>A0A5E5A4I0</accession>
<dbReference type="PROSITE" id="PS00324">
    <property type="entry name" value="ASPARTOKINASE"/>
    <property type="match status" value="1"/>
</dbReference>
<dbReference type="PROSITE" id="PS51671">
    <property type="entry name" value="ACT"/>
    <property type="match status" value="2"/>
</dbReference>
<dbReference type="PANTHER" id="PTHR21499:SF3">
    <property type="entry name" value="ASPARTOKINASE"/>
    <property type="match status" value="1"/>
</dbReference>
<dbReference type="NCBIfam" id="NF005154">
    <property type="entry name" value="PRK06635.1-2"/>
    <property type="match status" value="1"/>
</dbReference>
<dbReference type="PRINTS" id="PR00474">
    <property type="entry name" value="GLU5KINASE"/>
</dbReference>
<evidence type="ECO:0000256" key="5">
    <source>
        <dbReference type="ARBA" id="ARBA00022605"/>
    </source>
</evidence>
<evidence type="ECO:0000256" key="1">
    <source>
        <dbReference type="ARBA" id="ARBA00004766"/>
    </source>
</evidence>
<dbReference type="InterPro" id="IPR001341">
    <property type="entry name" value="Asp_kinase"/>
</dbReference>
<keyword evidence="7 12" id="KW-0547">Nucleotide-binding</keyword>
<evidence type="ECO:0000313" key="17">
    <source>
        <dbReference type="Proteomes" id="UP000414136"/>
    </source>
</evidence>
<dbReference type="GO" id="GO:0005524">
    <property type="term" value="F:ATP binding"/>
    <property type="evidence" value="ECO:0007669"/>
    <property type="project" value="UniProtKB-KW"/>
</dbReference>
<comment type="pathway">
    <text evidence="1 14">Amino-acid biosynthesis; L-lysine biosynthesis via DAP pathway; (S)-tetrahydrodipicolinate from L-aspartate: step 1/4.</text>
</comment>
<dbReference type="CDD" id="cd04261">
    <property type="entry name" value="AAK_AKii-LysC-BS"/>
    <property type="match status" value="1"/>
</dbReference>
<dbReference type="Pfam" id="PF22468">
    <property type="entry name" value="ACT_9"/>
    <property type="match status" value="1"/>
</dbReference>
<evidence type="ECO:0000256" key="9">
    <source>
        <dbReference type="ARBA" id="ARBA00022840"/>
    </source>
</evidence>
<dbReference type="Gene3D" id="3.40.1160.10">
    <property type="entry name" value="Acetylglutamate kinase-like"/>
    <property type="match status" value="1"/>
</dbReference>
<evidence type="ECO:0000313" key="16">
    <source>
        <dbReference type="EMBL" id="VVE68541.1"/>
    </source>
</evidence>
<dbReference type="Proteomes" id="UP000414136">
    <property type="component" value="Unassembled WGS sequence"/>
</dbReference>
<dbReference type="SUPFAM" id="SSF55021">
    <property type="entry name" value="ACT-like"/>
    <property type="match status" value="2"/>
</dbReference>
<dbReference type="Gene3D" id="3.30.2130.10">
    <property type="entry name" value="VC0802-like"/>
    <property type="match status" value="1"/>
</dbReference>
<dbReference type="InterPro" id="IPR054352">
    <property type="entry name" value="ACT_Aspartokinase"/>
</dbReference>
<protein>
    <recommendedName>
        <fullName evidence="13">Aspartokinase</fullName>
        <ecNumber evidence="13">2.7.2.4</ecNumber>
    </recommendedName>
</protein>
<dbReference type="NCBIfam" id="TIGR00657">
    <property type="entry name" value="asp_kinases"/>
    <property type="match status" value="1"/>
</dbReference>
<dbReference type="CDD" id="cd04923">
    <property type="entry name" value="ACT_AK-LysC-DapG-like_2"/>
    <property type="match status" value="1"/>
</dbReference>
<evidence type="ECO:0000256" key="13">
    <source>
        <dbReference type="RuleBase" id="RU003448"/>
    </source>
</evidence>
<feature type="binding site" evidence="12">
    <location>
        <position position="184"/>
    </location>
    <ligand>
        <name>ATP</name>
        <dbReference type="ChEBI" id="CHEBI:30616"/>
    </ligand>
</feature>
<dbReference type="GO" id="GO:0009088">
    <property type="term" value="P:threonine biosynthetic process"/>
    <property type="evidence" value="ECO:0007669"/>
    <property type="project" value="UniProtKB-UniPathway"/>
</dbReference>
<dbReference type="FunFam" id="3.30.2130.10:FF:000002">
    <property type="entry name" value="Aspartokinase"/>
    <property type="match status" value="1"/>
</dbReference>
<dbReference type="EC" id="2.7.2.4" evidence="13"/>
<comment type="pathway">
    <text evidence="2 14">Amino-acid biosynthesis; L-methionine biosynthesis via de novo pathway; L-homoserine from L-aspartate: step 1/3.</text>
</comment>
<feature type="binding site" evidence="12">
    <location>
        <position position="179"/>
    </location>
    <ligand>
        <name>ATP</name>
        <dbReference type="ChEBI" id="CHEBI:30616"/>
    </ligand>
</feature>
<dbReference type="EMBL" id="CABPSQ010000004">
    <property type="protein sequence ID" value="VVE68541.1"/>
    <property type="molecule type" value="Genomic_DNA"/>
</dbReference>
<dbReference type="UniPathway" id="UPA00050">
    <property type="reaction ID" value="UER00461"/>
</dbReference>
<dbReference type="AlphaFoldDB" id="A0A5E5A4I0"/>
<feature type="binding site" evidence="12">
    <location>
        <begin position="173"/>
        <end position="174"/>
    </location>
    <ligand>
        <name>ATP</name>
        <dbReference type="ChEBI" id="CHEBI:30616"/>
    </ligand>
</feature>
<dbReference type="InterPro" id="IPR001048">
    <property type="entry name" value="Asp/Glu/Uridylate_kinase"/>
</dbReference>
<dbReference type="PIRSF" id="PIRSF000726">
    <property type="entry name" value="Asp_kin"/>
    <property type="match status" value="1"/>
</dbReference>
<dbReference type="GO" id="GO:0009089">
    <property type="term" value="P:lysine biosynthetic process via diaminopimelate"/>
    <property type="evidence" value="ECO:0007669"/>
    <property type="project" value="UniProtKB-UniPathway"/>
</dbReference>
<sequence length="416" mass="44815">MALIVHKYGGTSMGSVERIKNVAKRVAKWHKAGHKMVVVPSAMSGETNRLLGLAKEISPNPDPRELDAIAATGEQVSVGLLAMALKEAGVDAVSYAGWQVPIKTDSAFTKARISEIDDKRVMADLDAGRVVVITGFQGIDPNGNVTTLGRGGSDTSAVAVAAALKADECLIYTDVDGVYTTDPRVVDEARRLDKVTFEEMLEMASLGSKVLQIRSVEFAGKYQVKTRVLSSLTDPMIALDEEARSGTLITFEEDEQMEKAIISGIAFQRDEAKITVRGVPDRPGIAYQILGPIADANIDVDMIIQNLSVDGKTDFTFTVPRGDYQRAMALLQNDVQGHIGAAEVLGDPKVSKVSIVGVGMRSHVGIASKAFRTLSEEGINIQLISTSEIKISVLIDEKYMELAVRALHKAFELDQA</sequence>
<comment type="pathway">
    <text evidence="3 14">Amino-acid biosynthesis; L-threonine biosynthesis; L-threonine from L-aspartate: step 1/5.</text>
</comment>
<evidence type="ECO:0000256" key="6">
    <source>
        <dbReference type="ARBA" id="ARBA00022679"/>
    </source>
</evidence>
<dbReference type="NCBIfam" id="TIGR00656">
    <property type="entry name" value="asp_kin_monofn"/>
    <property type="match status" value="1"/>
</dbReference>
<keyword evidence="10" id="KW-0457">Lysine biosynthesis</keyword>
<evidence type="ECO:0000256" key="2">
    <source>
        <dbReference type="ARBA" id="ARBA00004986"/>
    </source>
</evidence>
<dbReference type="GO" id="GO:0005829">
    <property type="term" value="C:cytosol"/>
    <property type="evidence" value="ECO:0007669"/>
    <property type="project" value="TreeGrafter"/>
</dbReference>
<dbReference type="InterPro" id="IPR041740">
    <property type="entry name" value="AKii-LysC-BS"/>
</dbReference>
<dbReference type="InterPro" id="IPR002912">
    <property type="entry name" value="ACT_dom"/>
</dbReference>
<evidence type="ECO:0000256" key="14">
    <source>
        <dbReference type="RuleBase" id="RU004249"/>
    </source>
</evidence>
<feature type="binding site" evidence="12">
    <location>
        <begin position="209"/>
        <end position="210"/>
    </location>
    <ligand>
        <name>ATP</name>
        <dbReference type="ChEBI" id="CHEBI:30616"/>
    </ligand>
</feature>
<dbReference type="InterPro" id="IPR001057">
    <property type="entry name" value="Glu/AcGlu_kinase"/>
</dbReference>
<feature type="domain" description="ACT" evidence="15">
    <location>
        <begin position="274"/>
        <end position="349"/>
    </location>
</feature>
<dbReference type="RefSeq" id="WP_044455357.1">
    <property type="nucleotide sequence ID" value="NZ_CABPSQ010000004.1"/>
</dbReference>